<dbReference type="EMBL" id="BARU01049489">
    <property type="protein sequence ID" value="GAH93763.1"/>
    <property type="molecule type" value="Genomic_DNA"/>
</dbReference>
<comment type="caution">
    <text evidence="1">The sequence shown here is derived from an EMBL/GenBank/DDBJ whole genome shotgun (WGS) entry which is preliminary data.</text>
</comment>
<gene>
    <name evidence="1" type="ORF">S03H2_72818</name>
</gene>
<dbReference type="AlphaFoldDB" id="X1LHX7"/>
<organism evidence="1">
    <name type="scientific">marine sediment metagenome</name>
    <dbReference type="NCBI Taxonomy" id="412755"/>
    <lineage>
        <taxon>unclassified sequences</taxon>
        <taxon>metagenomes</taxon>
        <taxon>ecological metagenomes</taxon>
    </lineage>
</organism>
<name>X1LHX7_9ZZZZ</name>
<proteinExistence type="predicted"/>
<reference evidence="1" key="1">
    <citation type="journal article" date="2014" name="Front. Microbiol.">
        <title>High frequency of phylogenetically diverse reductive dehalogenase-homologous genes in deep subseafloor sedimentary metagenomes.</title>
        <authorList>
            <person name="Kawai M."/>
            <person name="Futagami T."/>
            <person name="Toyoda A."/>
            <person name="Takaki Y."/>
            <person name="Nishi S."/>
            <person name="Hori S."/>
            <person name="Arai W."/>
            <person name="Tsubouchi T."/>
            <person name="Morono Y."/>
            <person name="Uchiyama I."/>
            <person name="Ito T."/>
            <person name="Fujiyama A."/>
            <person name="Inagaki F."/>
            <person name="Takami H."/>
        </authorList>
    </citation>
    <scope>NUCLEOTIDE SEQUENCE</scope>
    <source>
        <strain evidence="1">Expedition CK06-06</strain>
    </source>
</reference>
<feature type="non-terminal residue" evidence="1">
    <location>
        <position position="44"/>
    </location>
</feature>
<sequence>YNKEDGIKFFLNQRTAKVHKSSGEIVVETTKGNVFNVEKLMLST</sequence>
<accession>X1LHX7</accession>
<feature type="non-terminal residue" evidence="1">
    <location>
        <position position="1"/>
    </location>
</feature>
<evidence type="ECO:0000313" key="1">
    <source>
        <dbReference type="EMBL" id="GAH93763.1"/>
    </source>
</evidence>
<protein>
    <submittedName>
        <fullName evidence="1">Uncharacterized protein</fullName>
    </submittedName>
</protein>